<dbReference type="OrthoDB" id="9770553at2"/>
<dbReference type="RefSeq" id="WP_133712326.1">
    <property type="nucleotide sequence ID" value="NZ_SOAG01000009.1"/>
</dbReference>
<comment type="caution">
    <text evidence="2">The sequence shown here is derived from an EMBL/GenBank/DDBJ whole genome shotgun (WGS) entry which is preliminary data.</text>
</comment>
<evidence type="ECO:0000259" key="1">
    <source>
        <dbReference type="Pfam" id="PF08241"/>
    </source>
</evidence>
<dbReference type="AlphaFoldDB" id="A0A4R7F6U8"/>
<dbReference type="PANTHER" id="PTHR43861:SF1">
    <property type="entry name" value="TRANS-ACONITATE 2-METHYLTRANSFERASE"/>
    <property type="match status" value="1"/>
</dbReference>
<dbReference type="SUPFAM" id="SSF53335">
    <property type="entry name" value="S-adenosyl-L-methionine-dependent methyltransferases"/>
    <property type="match status" value="1"/>
</dbReference>
<feature type="domain" description="Methyltransferase type 11" evidence="1">
    <location>
        <begin position="52"/>
        <end position="151"/>
    </location>
</feature>
<keyword evidence="3" id="KW-1185">Reference proteome</keyword>
<dbReference type="GO" id="GO:0008757">
    <property type="term" value="F:S-adenosylmethionine-dependent methyltransferase activity"/>
    <property type="evidence" value="ECO:0007669"/>
    <property type="project" value="InterPro"/>
</dbReference>
<dbReference type="EMBL" id="SOAG01000009">
    <property type="protein sequence ID" value="TDS60253.1"/>
    <property type="molecule type" value="Genomic_DNA"/>
</dbReference>
<keyword evidence="2" id="KW-0489">Methyltransferase</keyword>
<keyword evidence="2" id="KW-0808">Transferase</keyword>
<protein>
    <submittedName>
        <fullName evidence="2">Methyltransferase family protein</fullName>
    </submittedName>
</protein>
<name>A0A4R7F6U8_9FLAO</name>
<evidence type="ECO:0000313" key="3">
    <source>
        <dbReference type="Proteomes" id="UP000295215"/>
    </source>
</evidence>
<sequence>MEQNDYEELACQLRCPEGEKGEQVAEIMFESNCKMIFKTIDRLQIEDCDNILELGFGSGKHFPYLFQKAKNIHYCGLEISPLMIDFATKLNQDLIQRENISLKLSDNSSSLQLKNNSFKHCFSVNTVYFWEEPHKYLQEIYRILQTGGSLALSYIKEDFVLKQPFAKPEVFHFHRTDWLIRIMKNIGYSSVEQWQYIENTPNKLGENVVRPFIVLKGFK</sequence>
<gene>
    <name evidence="2" type="ORF">C8P70_109110</name>
</gene>
<organism evidence="2 3">
    <name type="scientific">Myroides indicus</name>
    <dbReference type="NCBI Taxonomy" id="1323422"/>
    <lineage>
        <taxon>Bacteria</taxon>
        <taxon>Pseudomonadati</taxon>
        <taxon>Bacteroidota</taxon>
        <taxon>Flavobacteriia</taxon>
        <taxon>Flavobacteriales</taxon>
        <taxon>Flavobacteriaceae</taxon>
        <taxon>Myroides</taxon>
    </lineage>
</organism>
<dbReference type="InterPro" id="IPR013216">
    <property type="entry name" value="Methyltransf_11"/>
</dbReference>
<dbReference type="Pfam" id="PF08241">
    <property type="entry name" value="Methyltransf_11"/>
    <property type="match status" value="1"/>
</dbReference>
<dbReference type="Proteomes" id="UP000295215">
    <property type="component" value="Unassembled WGS sequence"/>
</dbReference>
<dbReference type="GO" id="GO:0032259">
    <property type="term" value="P:methylation"/>
    <property type="evidence" value="ECO:0007669"/>
    <property type="project" value="UniProtKB-KW"/>
</dbReference>
<proteinExistence type="predicted"/>
<dbReference type="PANTHER" id="PTHR43861">
    <property type="entry name" value="TRANS-ACONITATE 2-METHYLTRANSFERASE-RELATED"/>
    <property type="match status" value="1"/>
</dbReference>
<dbReference type="InterPro" id="IPR029063">
    <property type="entry name" value="SAM-dependent_MTases_sf"/>
</dbReference>
<evidence type="ECO:0000313" key="2">
    <source>
        <dbReference type="EMBL" id="TDS60253.1"/>
    </source>
</evidence>
<reference evidence="2 3" key="1">
    <citation type="submission" date="2019-03" db="EMBL/GenBank/DDBJ databases">
        <title>Genomic Encyclopedia of Archaeal and Bacterial Type Strains, Phase II (KMG-II): from individual species to whole genera.</title>
        <authorList>
            <person name="Goeker M."/>
        </authorList>
    </citation>
    <scope>NUCLEOTIDE SEQUENCE [LARGE SCALE GENOMIC DNA]</scope>
    <source>
        <strain evidence="2 3">DSM 28213</strain>
    </source>
</reference>
<dbReference type="Gene3D" id="3.40.50.150">
    <property type="entry name" value="Vaccinia Virus protein VP39"/>
    <property type="match status" value="1"/>
</dbReference>
<accession>A0A4R7F6U8</accession>
<dbReference type="CDD" id="cd02440">
    <property type="entry name" value="AdoMet_MTases"/>
    <property type="match status" value="1"/>
</dbReference>